<organism evidence="1 2">
    <name type="scientific">Treponema porcinum</name>
    <dbReference type="NCBI Taxonomy" id="261392"/>
    <lineage>
        <taxon>Bacteria</taxon>
        <taxon>Pseudomonadati</taxon>
        <taxon>Spirochaetota</taxon>
        <taxon>Spirochaetia</taxon>
        <taxon>Spirochaetales</taxon>
        <taxon>Treponemataceae</taxon>
        <taxon>Treponema</taxon>
    </lineage>
</organism>
<dbReference type="Gene3D" id="3.40.50.300">
    <property type="entry name" value="P-loop containing nucleotide triphosphate hydrolases"/>
    <property type="match status" value="1"/>
</dbReference>
<protein>
    <submittedName>
        <fullName evidence="1">Cytidylate kinase</fullName>
    </submittedName>
</protein>
<evidence type="ECO:0000313" key="2">
    <source>
        <dbReference type="Proteomes" id="UP000190423"/>
    </source>
</evidence>
<dbReference type="Pfam" id="PF13189">
    <property type="entry name" value="Cytidylate_kin2"/>
    <property type="match status" value="1"/>
</dbReference>
<keyword evidence="2" id="KW-1185">Reference proteome</keyword>
<dbReference type="EMBL" id="FUWG01000013">
    <property type="protein sequence ID" value="SJZ59092.1"/>
    <property type="molecule type" value="Genomic_DNA"/>
</dbReference>
<dbReference type="STRING" id="261392.SAMN02745149_01749"/>
<dbReference type="InterPro" id="IPR027417">
    <property type="entry name" value="P-loop_NTPase"/>
</dbReference>
<keyword evidence="1" id="KW-0418">Kinase</keyword>
<dbReference type="Proteomes" id="UP000190423">
    <property type="component" value="Unassembled WGS sequence"/>
</dbReference>
<dbReference type="AlphaFoldDB" id="A0A1T4LWM2"/>
<dbReference type="SUPFAM" id="SSF52540">
    <property type="entry name" value="P-loop containing nucleoside triphosphate hydrolases"/>
    <property type="match status" value="1"/>
</dbReference>
<evidence type="ECO:0000313" key="1">
    <source>
        <dbReference type="EMBL" id="SJZ59092.1"/>
    </source>
</evidence>
<dbReference type="GeneID" id="78317030"/>
<dbReference type="GO" id="GO:0016301">
    <property type="term" value="F:kinase activity"/>
    <property type="evidence" value="ECO:0007669"/>
    <property type="project" value="UniProtKB-KW"/>
</dbReference>
<gene>
    <name evidence="1" type="ORF">SAMN02745149_01749</name>
</gene>
<name>A0A1T4LWM2_TREPO</name>
<dbReference type="RefSeq" id="WP_078933648.1">
    <property type="nucleotide sequence ID" value="NZ_FUWG01000013.1"/>
</dbReference>
<proteinExistence type="predicted"/>
<dbReference type="OrthoDB" id="9781180at2"/>
<sequence length="194" mass="22437">MKKIITISREFGAAGGTIGQLVAKRLGYEYVDKELVIQAARDTHIDMTRYFNPDEKVPVLFGFTQSLFDLYNAPIEEKVYDKQKEIIRRIGEHGSCVIVGRNANSILKEFDNSLHVFIYADVSWRLRRLKKEKMPEMPEQKIEEHIKNIDKARRKFCSYYTKQEFGLADNYDICLSTSSLGIENCADIICRLAE</sequence>
<reference evidence="1 2" key="1">
    <citation type="submission" date="2017-02" db="EMBL/GenBank/DDBJ databases">
        <authorList>
            <person name="Peterson S.W."/>
        </authorList>
    </citation>
    <scope>NUCLEOTIDE SEQUENCE [LARGE SCALE GENOMIC DNA]</scope>
    <source>
        <strain evidence="1 2">ATCC BAA-908</strain>
    </source>
</reference>
<keyword evidence="1" id="KW-0808">Transferase</keyword>
<accession>A0A1T4LWM2</accession>